<dbReference type="GO" id="GO:0004672">
    <property type="term" value="F:protein kinase activity"/>
    <property type="evidence" value="ECO:0007669"/>
    <property type="project" value="InterPro"/>
</dbReference>
<feature type="domain" description="Protein kinase" evidence="3">
    <location>
        <begin position="22"/>
        <end position="288"/>
    </location>
</feature>
<reference evidence="5" key="1">
    <citation type="submission" date="2010-08" db="EMBL/GenBank/DDBJ databases">
        <authorList>
            <consortium name="Caenorhabditis japonica Sequencing Consortium"/>
            <person name="Wilson R.K."/>
        </authorList>
    </citation>
    <scope>NUCLEOTIDE SEQUENCE [LARGE SCALE GENOMIC DNA]</scope>
    <source>
        <strain evidence="5">DF5081</strain>
    </source>
</reference>
<proteinExistence type="predicted"/>
<keyword evidence="1" id="KW-0067">ATP-binding</keyword>
<reference evidence="4" key="2">
    <citation type="submission" date="2022-06" db="UniProtKB">
        <authorList>
            <consortium name="EnsemblMetazoa"/>
        </authorList>
    </citation>
    <scope>IDENTIFICATION</scope>
    <source>
        <strain evidence="4">DF5081</strain>
    </source>
</reference>
<organism evidence="4 5">
    <name type="scientific">Caenorhabditis japonica</name>
    <dbReference type="NCBI Taxonomy" id="281687"/>
    <lineage>
        <taxon>Eukaryota</taxon>
        <taxon>Metazoa</taxon>
        <taxon>Ecdysozoa</taxon>
        <taxon>Nematoda</taxon>
        <taxon>Chromadorea</taxon>
        <taxon>Rhabditida</taxon>
        <taxon>Rhabditina</taxon>
        <taxon>Rhabditomorpha</taxon>
        <taxon>Rhabditoidea</taxon>
        <taxon>Rhabditidae</taxon>
        <taxon>Peloderinae</taxon>
        <taxon>Caenorhabditis</taxon>
    </lineage>
</organism>
<dbReference type="Gene3D" id="1.10.510.10">
    <property type="entry name" value="Transferase(Phosphotransferase) domain 1"/>
    <property type="match status" value="1"/>
</dbReference>
<dbReference type="GO" id="GO:0005524">
    <property type="term" value="F:ATP binding"/>
    <property type="evidence" value="ECO:0007669"/>
    <property type="project" value="UniProtKB-UniRule"/>
</dbReference>
<feature type="compositionally biased region" description="Basic and acidic residues" evidence="2">
    <location>
        <begin position="461"/>
        <end position="496"/>
    </location>
</feature>
<dbReference type="InterPro" id="IPR011009">
    <property type="entry name" value="Kinase-like_dom_sf"/>
</dbReference>
<feature type="region of interest" description="Disordered" evidence="2">
    <location>
        <begin position="380"/>
        <end position="446"/>
    </location>
</feature>
<feature type="compositionally biased region" description="Basic and acidic residues" evidence="2">
    <location>
        <begin position="509"/>
        <end position="523"/>
    </location>
</feature>
<protein>
    <submittedName>
        <fullName evidence="4">Protein kinase domain-containing protein</fullName>
    </submittedName>
</protein>
<dbReference type="PROSITE" id="PS00107">
    <property type="entry name" value="PROTEIN_KINASE_ATP"/>
    <property type="match status" value="1"/>
</dbReference>
<accession>A0A8R1DV99</accession>
<dbReference type="Pfam" id="PF00069">
    <property type="entry name" value="Pkinase"/>
    <property type="match status" value="1"/>
</dbReference>
<dbReference type="InterPro" id="IPR017441">
    <property type="entry name" value="Protein_kinase_ATP_BS"/>
</dbReference>
<keyword evidence="5" id="KW-1185">Reference proteome</keyword>
<evidence type="ECO:0000313" key="5">
    <source>
        <dbReference type="Proteomes" id="UP000005237"/>
    </source>
</evidence>
<dbReference type="InterPro" id="IPR000719">
    <property type="entry name" value="Prot_kinase_dom"/>
</dbReference>
<dbReference type="SMART" id="SM00220">
    <property type="entry name" value="S_TKc"/>
    <property type="match status" value="1"/>
</dbReference>
<dbReference type="EnsemblMetazoa" id="CJA11707.1">
    <property type="protein sequence ID" value="CJA11707.1"/>
    <property type="gene ID" value="WBGene00130911"/>
</dbReference>
<evidence type="ECO:0000256" key="2">
    <source>
        <dbReference type="SAM" id="MobiDB-lite"/>
    </source>
</evidence>
<keyword evidence="1" id="KW-0547">Nucleotide-binding</keyword>
<feature type="binding site" evidence="1">
    <location>
        <position position="51"/>
    </location>
    <ligand>
        <name>ATP</name>
        <dbReference type="ChEBI" id="CHEBI:30616"/>
    </ligand>
</feature>
<dbReference type="Proteomes" id="UP000005237">
    <property type="component" value="Unassembled WGS sequence"/>
</dbReference>
<name>A0A8R1DV99_CAEJA</name>
<dbReference type="PROSITE" id="PS50011">
    <property type="entry name" value="PROTEIN_KINASE_DOM"/>
    <property type="match status" value="1"/>
</dbReference>
<evidence type="ECO:0000256" key="1">
    <source>
        <dbReference type="PROSITE-ProRule" id="PRU10141"/>
    </source>
</evidence>
<dbReference type="SUPFAM" id="SSF56112">
    <property type="entry name" value="Protein kinase-like (PK-like)"/>
    <property type="match status" value="1"/>
</dbReference>
<evidence type="ECO:0000313" key="4">
    <source>
        <dbReference type="EnsemblMetazoa" id="CJA11707.1"/>
    </source>
</evidence>
<dbReference type="AlphaFoldDB" id="A0A8R1DV99"/>
<feature type="region of interest" description="Disordered" evidence="2">
    <location>
        <begin position="459"/>
        <end position="540"/>
    </location>
</feature>
<feature type="compositionally biased region" description="Basic and acidic residues" evidence="2">
    <location>
        <begin position="381"/>
        <end position="444"/>
    </location>
</feature>
<sequence length="540" mass="63473">MTEEEKLPSIKIDMDVPIRSKWAPVRVLGSGAFGKVLHVMHTNTGLEAAMKMERSEEGKDSMLKIEVEMMKNLKGLSGAIQLYDSGVEPDYRFIVMTLCGMDLQKVYSKLRGKLTDSTILRVGIRSLHALKTIHEARYIHRDLKPCNVALDYQECSPTIFLIDFGMGRQYAMRGDSNEWLIRHPRETCRFRGTYRYCSPRMHLRKEQGRVDDLYAWLYMIIELKVDLPWADAQHPHKIEFLKQEKFDQLMSSTPFTKIFEPILIHLKTLGYADRPDYYMIYDLLNQKMKELKINHFDPMDYDGLQKKCAEIEAVQKKYGKVWKPSRSKEVVIDEKATVQMFEDSFRPNEKRDIPGGEQYIVKALLKLPWGSIGNAENTVMQHKEEIDNDEKEKKEAERKKEEERKIEQKRKDEEKERLRKLEEKKNTEERKTLEEKKTEEKKEGTVTLKKRLIKVTLLKFSKQEKSRNTGRERRSREALRDRTDQKTSRNWDDSMKRTKKSINIRQPPKVKDLKKAKSRELDKPPSPVLCGPVKKDVKKS</sequence>
<dbReference type="PANTHER" id="PTHR11909">
    <property type="entry name" value="CASEIN KINASE-RELATED"/>
    <property type="match status" value="1"/>
</dbReference>
<evidence type="ECO:0000259" key="3">
    <source>
        <dbReference type="PROSITE" id="PS50011"/>
    </source>
</evidence>
<dbReference type="InterPro" id="IPR050235">
    <property type="entry name" value="CK1_Ser-Thr_kinase"/>
</dbReference>